<dbReference type="Proteomes" id="UP000663836">
    <property type="component" value="Unassembled WGS sequence"/>
</dbReference>
<reference evidence="1" key="1">
    <citation type="submission" date="2021-02" db="EMBL/GenBank/DDBJ databases">
        <authorList>
            <person name="Nowell W R."/>
        </authorList>
    </citation>
    <scope>NUCLEOTIDE SEQUENCE</scope>
</reference>
<dbReference type="AlphaFoldDB" id="A0A818XDX1"/>
<evidence type="ECO:0000313" key="2">
    <source>
        <dbReference type="Proteomes" id="UP000663836"/>
    </source>
</evidence>
<evidence type="ECO:0000313" key="1">
    <source>
        <dbReference type="EMBL" id="CAF3737465.1"/>
    </source>
</evidence>
<comment type="caution">
    <text evidence="1">The sequence shown here is derived from an EMBL/GenBank/DDBJ whole genome shotgun (WGS) entry which is preliminary data.</text>
</comment>
<protein>
    <submittedName>
        <fullName evidence="1">Uncharacterized protein</fullName>
    </submittedName>
</protein>
<feature type="non-terminal residue" evidence="1">
    <location>
        <position position="1"/>
    </location>
</feature>
<name>A0A818XDX1_9BILA</name>
<organism evidence="1 2">
    <name type="scientific">Rotaria sordida</name>
    <dbReference type="NCBI Taxonomy" id="392033"/>
    <lineage>
        <taxon>Eukaryota</taxon>
        <taxon>Metazoa</taxon>
        <taxon>Spiralia</taxon>
        <taxon>Gnathifera</taxon>
        <taxon>Rotifera</taxon>
        <taxon>Eurotatoria</taxon>
        <taxon>Bdelloidea</taxon>
        <taxon>Philodinida</taxon>
        <taxon>Philodinidae</taxon>
        <taxon>Rotaria</taxon>
    </lineage>
</organism>
<proteinExistence type="predicted"/>
<gene>
    <name evidence="1" type="ORF">JBS370_LOCUS11791</name>
</gene>
<dbReference type="EMBL" id="CAJOBD010000928">
    <property type="protein sequence ID" value="CAF3737465.1"/>
    <property type="molecule type" value="Genomic_DNA"/>
</dbReference>
<accession>A0A818XDX1</accession>
<sequence length="92" mass="10190">SDLITLSTSILSVLDADFLSHAFSQQFHPSLDLFAYFIAAAASNGTSPTSSLFRPNFLQSLIAPPRAANRTPFWECISQEPINRYKHPSCLM</sequence>